<dbReference type="Proteomes" id="UP001500298">
    <property type="component" value="Unassembled WGS sequence"/>
</dbReference>
<protein>
    <recommendedName>
        <fullName evidence="3">DUF4270 domain-containing protein</fullName>
    </recommendedName>
</protein>
<evidence type="ECO:0000313" key="1">
    <source>
        <dbReference type="EMBL" id="GAA4835408.1"/>
    </source>
</evidence>
<keyword evidence="2" id="KW-1185">Reference proteome</keyword>
<proteinExistence type="predicted"/>
<dbReference type="EMBL" id="BAABJX010000032">
    <property type="protein sequence ID" value="GAA4835408.1"/>
    <property type="molecule type" value="Genomic_DNA"/>
</dbReference>
<dbReference type="InterPro" id="IPR025366">
    <property type="entry name" value="DUF4270"/>
</dbReference>
<dbReference type="PROSITE" id="PS51257">
    <property type="entry name" value="PROKAR_LIPOPROTEIN"/>
    <property type="match status" value="1"/>
</dbReference>
<accession>A0ABP9D918</accession>
<evidence type="ECO:0008006" key="3">
    <source>
        <dbReference type="Google" id="ProtNLM"/>
    </source>
</evidence>
<dbReference type="RefSeq" id="WP_345371548.1">
    <property type="nucleotide sequence ID" value="NZ_BAABJX010000032.1"/>
</dbReference>
<evidence type="ECO:0000313" key="2">
    <source>
        <dbReference type="Proteomes" id="UP001500298"/>
    </source>
</evidence>
<reference evidence="2" key="1">
    <citation type="journal article" date="2019" name="Int. J. Syst. Evol. Microbiol.">
        <title>The Global Catalogue of Microorganisms (GCM) 10K type strain sequencing project: providing services to taxonomists for standard genome sequencing and annotation.</title>
        <authorList>
            <consortium name="The Broad Institute Genomics Platform"/>
            <consortium name="The Broad Institute Genome Sequencing Center for Infectious Disease"/>
            <person name="Wu L."/>
            <person name="Ma J."/>
        </authorList>
    </citation>
    <scope>NUCLEOTIDE SEQUENCE [LARGE SCALE GENOMIC DNA]</scope>
    <source>
        <strain evidence="2">JCM 18326</strain>
    </source>
</reference>
<comment type="caution">
    <text evidence="1">The sequence shown here is derived from an EMBL/GenBank/DDBJ whole genome shotgun (WGS) entry which is preliminary data.</text>
</comment>
<name>A0ABP9D918_9BACT</name>
<sequence>MNSRFLGVLGVFLAGNIFFSCNDGTENNLIGQDIDPSDSSFVNTFFVDSFAVAATTEQYAAPVSGNVAQMPLGAVSEGTLLGKTNTSIFAGSTIYGTDSTNLNQNSMITSVTLTLPLGGYLYGDTLQTLTFSIFENLEPLKRYEDEDEEEAFQYYTTDRLKGDQLSILTSAEVSFDDTLQVDLPLAFGERLKEDILRVVEAGDTLNTFDAIFDGISIVVDERQAAWIAGINMQPGEPSIRLSFNDQVTFDKDTSFTEQIYFGSAFYNVDYEKGEELSTLTETEGVSSIELANRSIIVEGTGIGTRIDFPSLLGLSELGEGKKVVINKAELFIPAIAAEGMTIDPQTMTPIVSGFTLFRSIDGAPEMSEEGSLLPLASAFPNDGFQLTYNTNIQTFGSVNLTTYLQDRLERLEKGDPLEDNGLILLPTSVIESVQVGRVNKAIIGDSANPNSHPLFDETLGMRLEIFYTIFD</sequence>
<dbReference type="Pfam" id="PF14092">
    <property type="entry name" value="DUF4270"/>
    <property type="match status" value="1"/>
</dbReference>
<organism evidence="1 2">
    <name type="scientific">Algivirga pacifica</name>
    <dbReference type="NCBI Taxonomy" id="1162670"/>
    <lineage>
        <taxon>Bacteria</taxon>
        <taxon>Pseudomonadati</taxon>
        <taxon>Bacteroidota</taxon>
        <taxon>Cytophagia</taxon>
        <taxon>Cytophagales</taxon>
        <taxon>Flammeovirgaceae</taxon>
        <taxon>Algivirga</taxon>
    </lineage>
</organism>
<gene>
    <name evidence="1" type="ORF">GCM10023331_20820</name>
</gene>